<evidence type="ECO:0000313" key="1">
    <source>
        <dbReference type="EMBL" id="SUZ50407.1"/>
    </source>
</evidence>
<dbReference type="AlphaFoldDB" id="A0A381N7E7"/>
<proteinExistence type="predicted"/>
<protein>
    <submittedName>
        <fullName evidence="1">Uncharacterized protein</fullName>
    </submittedName>
</protein>
<organism evidence="1">
    <name type="scientific">marine metagenome</name>
    <dbReference type="NCBI Taxonomy" id="408172"/>
    <lineage>
        <taxon>unclassified sequences</taxon>
        <taxon>metagenomes</taxon>
        <taxon>ecological metagenomes</taxon>
    </lineage>
</organism>
<reference evidence="1" key="1">
    <citation type="submission" date="2018-05" db="EMBL/GenBank/DDBJ databases">
        <authorList>
            <person name="Lanie J.A."/>
            <person name="Ng W.-L."/>
            <person name="Kazmierczak K.M."/>
            <person name="Andrzejewski T.M."/>
            <person name="Davidsen T.M."/>
            <person name="Wayne K.J."/>
            <person name="Tettelin H."/>
            <person name="Glass J.I."/>
            <person name="Rusch D."/>
            <person name="Podicherti R."/>
            <person name="Tsui H.-C.T."/>
            <person name="Winkler M.E."/>
        </authorList>
    </citation>
    <scope>NUCLEOTIDE SEQUENCE</scope>
</reference>
<feature type="non-terminal residue" evidence="1">
    <location>
        <position position="1"/>
    </location>
</feature>
<accession>A0A381N7E7</accession>
<sequence>VEKKIKNGKPDLGMPVFLMCSNMLLK</sequence>
<dbReference type="EMBL" id="UINC01000168">
    <property type="protein sequence ID" value="SUZ50407.1"/>
    <property type="molecule type" value="Genomic_DNA"/>
</dbReference>
<name>A0A381N7E7_9ZZZZ</name>
<gene>
    <name evidence="1" type="ORF">METZ01_LOCUS3261</name>
</gene>